<comment type="function">
    <text evidence="9">Integrase is necessary for integration of the phage into the host genome by site-specific recombination. In conjunction with excisionase, integrase is also necessary for excision of the prophage from the host genome.</text>
</comment>
<keyword evidence="8" id="KW-1160">Virus entry into host cell</keyword>
<evidence type="ECO:0000313" key="11">
    <source>
        <dbReference type="EMBL" id="DAD99635.1"/>
    </source>
</evidence>
<dbReference type="InterPro" id="IPR050808">
    <property type="entry name" value="Phage_Integrase"/>
</dbReference>
<keyword evidence="3" id="KW-0808">Transferase</keyword>
<evidence type="ECO:0000256" key="3">
    <source>
        <dbReference type="ARBA" id="ARBA00022679"/>
    </source>
</evidence>
<evidence type="ECO:0000256" key="6">
    <source>
        <dbReference type="ARBA" id="ARBA00023172"/>
    </source>
</evidence>
<dbReference type="SUPFAM" id="SSF56349">
    <property type="entry name" value="DNA breaking-rejoining enzymes"/>
    <property type="match status" value="1"/>
</dbReference>
<dbReference type="InterPro" id="IPR002104">
    <property type="entry name" value="Integrase_catalytic"/>
</dbReference>
<evidence type="ECO:0000256" key="9">
    <source>
        <dbReference type="ARBA" id="ARBA00049605"/>
    </source>
</evidence>
<keyword evidence="5" id="KW-0238">DNA-binding</keyword>
<dbReference type="PANTHER" id="PTHR30629">
    <property type="entry name" value="PROPHAGE INTEGRASE"/>
    <property type="match status" value="1"/>
</dbReference>
<keyword evidence="7" id="KW-1179">Viral genome integration</keyword>
<dbReference type="InterPro" id="IPR010998">
    <property type="entry name" value="Integrase_recombinase_N"/>
</dbReference>
<dbReference type="GO" id="GO:0044826">
    <property type="term" value="P:viral genome integration into host DNA"/>
    <property type="evidence" value="ECO:0007669"/>
    <property type="project" value="UniProtKB-KW"/>
</dbReference>
<dbReference type="GO" id="GO:0016740">
    <property type="term" value="F:transferase activity"/>
    <property type="evidence" value="ECO:0007669"/>
    <property type="project" value="UniProtKB-KW"/>
</dbReference>
<name>A0A8S5P096_9CAUD</name>
<dbReference type="CDD" id="cd00796">
    <property type="entry name" value="INT_Rci_Hp1_C"/>
    <property type="match status" value="1"/>
</dbReference>
<dbReference type="GO" id="GO:0003677">
    <property type="term" value="F:DNA binding"/>
    <property type="evidence" value="ECO:0007669"/>
    <property type="project" value="UniProtKB-KW"/>
</dbReference>
<sequence>MKFPNGYGSVICLGKKRRKPYAVRVTVDRVLYEKDGKLCSKQKYAYLGTFTTSKEAHMYLAEYNANRVDSDPVLVAKEKAKPVKGVTFKELYEEWYKRKEMSPKNYSESTFRHYRSSFQKLDKYHSKPISFFTSNEIQNILDSFKDYSETYVVQITIVLKGVLDLAYKKQLIAKNEFDCCELYYKKSTDQMHRPFSKDEIRLLWKNVEDYYVKMILIHIYTGFRPSELVEISKDNVHIDESYIIEGKKTSAGINRPVPLHEKIKPLVCSFMDNAPFLFHNRKGMHIAYSTYRTHFRETLDMLGIKGHTPHDCRHTCSTLMAEIGIPLVHRQKILGHSSGNVTDDVYVHLDLDVLIEDINKINV</sequence>
<evidence type="ECO:0000256" key="8">
    <source>
        <dbReference type="ARBA" id="ARBA00023296"/>
    </source>
</evidence>
<comment type="similarity">
    <text evidence="1">Belongs to the 'phage' integrase family.</text>
</comment>
<evidence type="ECO:0000259" key="10">
    <source>
        <dbReference type="Pfam" id="PF00589"/>
    </source>
</evidence>
<dbReference type="Gene3D" id="1.10.443.10">
    <property type="entry name" value="Intergrase catalytic core"/>
    <property type="match status" value="1"/>
</dbReference>
<accession>A0A8S5P096</accession>
<dbReference type="GO" id="GO:0015074">
    <property type="term" value="P:DNA integration"/>
    <property type="evidence" value="ECO:0007669"/>
    <property type="project" value="UniProtKB-KW"/>
</dbReference>
<protein>
    <recommendedName>
        <fullName evidence="2">Integrase</fullName>
    </recommendedName>
</protein>
<feature type="domain" description="Tyr recombinase" evidence="10">
    <location>
        <begin position="196"/>
        <end position="350"/>
    </location>
</feature>
<evidence type="ECO:0000256" key="4">
    <source>
        <dbReference type="ARBA" id="ARBA00022908"/>
    </source>
</evidence>
<dbReference type="GO" id="GO:0006310">
    <property type="term" value="P:DNA recombination"/>
    <property type="evidence" value="ECO:0007669"/>
    <property type="project" value="UniProtKB-KW"/>
</dbReference>
<dbReference type="PANTHER" id="PTHR30629:SF2">
    <property type="entry name" value="PROPHAGE INTEGRASE INTS-RELATED"/>
    <property type="match status" value="1"/>
</dbReference>
<dbReference type="InterPro" id="IPR013762">
    <property type="entry name" value="Integrase-like_cat_sf"/>
</dbReference>
<evidence type="ECO:0000256" key="5">
    <source>
        <dbReference type="ARBA" id="ARBA00023125"/>
    </source>
</evidence>
<evidence type="ECO:0000256" key="7">
    <source>
        <dbReference type="ARBA" id="ARBA00023195"/>
    </source>
</evidence>
<dbReference type="Pfam" id="PF00589">
    <property type="entry name" value="Phage_integrase"/>
    <property type="match status" value="1"/>
</dbReference>
<reference evidence="11" key="1">
    <citation type="journal article" date="2021" name="Proc. Natl. Acad. Sci. U.S.A.">
        <title>A Catalog of Tens of Thousands of Viruses from Human Metagenomes Reveals Hidden Associations with Chronic Diseases.</title>
        <authorList>
            <person name="Tisza M.J."/>
            <person name="Buck C.B."/>
        </authorList>
    </citation>
    <scope>NUCLEOTIDE SEQUENCE</scope>
    <source>
        <strain evidence="11">Ct6bb17</strain>
    </source>
</reference>
<dbReference type="Gene3D" id="1.10.150.130">
    <property type="match status" value="1"/>
</dbReference>
<keyword evidence="4" id="KW-0229">DNA integration</keyword>
<dbReference type="InterPro" id="IPR011010">
    <property type="entry name" value="DNA_brk_join_enz"/>
</dbReference>
<organism evidence="11">
    <name type="scientific">Siphoviridae sp. ct6bb17</name>
    <dbReference type="NCBI Taxonomy" id="2825345"/>
    <lineage>
        <taxon>Viruses</taxon>
        <taxon>Duplodnaviria</taxon>
        <taxon>Heunggongvirae</taxon>
        <taxon>Uroviricota</taxon>
        <taxon>Caudoviricetes</taxon>
    </lineage>
</organism>
<keyword evidence="6" id="KW-0233">DNA recombination</keyword>
<evidence type="ECO:0000256" key="1">
    <source>
        <dbReference type="ARBA" id="ARBA00008857"/>
    </source>
</evidence>
<evidence type="ECO:0000256" key="2">
    <source>
        <dbReference type="ARBA" id="ARBA00016082"/>
    </source>
</evidence>
<dbReference type="EMBL" id="BK015290">
    <property type="protein sequence ID" value="DAD99635.1"/>
    <property type="molecule type" value="Genomic_DNA"/>
</dbReference>
<dbReference type="GO" id="GO:0046718">
    <property type="term" value="P:symbiont entry into host cell"/>
    <property type="evidence" value="ECO:0007669"/>
    <property type="project" value="UniProtKB-KW"/>
</dbReference>
<dbReference type="GO" id="GO:0075713">
    <property type="term" value="P:establishment of integrated proviral latency"/>
    <property type="evidence" value="ECO:0007669"/>
    <property type="project" value="UniProtKB-KW"/>
</dbReference>
<proteinExistence type="inferred from homology"/>